<reference evidence="2 3" key="1">
    <citation type="submission" date="2014-11" db="EMBL/GenBank/DDBJ databases">
        <authorList>
            <person name="Zhu J."/>
            <person name="Qi W."/>
            <person name="Song R."/>
        </authorList>
    </citation>
    <scope>NUCLEOTIDE SEQUENCE [LARGE SCALE GENOMIC DNA]</scope>
</reference>
<protein>
    <recommendedName>
        <fullName evidence="1">Chromo domain-containing protein</fullName>
    </recommendedName>
</protein>
<organism evidence="2 3">
    <name type="scientific">Vitrella brassicaformis (strain CCMP3155)</name>
    <dbReference type="NCBI Taxonomy" id="1169540"/>
    <lineage>
        <taxon>Eukaryota</taxon>
        <taxon>Sar</taxon>
        <taxon>Alveolata</taxon>
        <taxon>Colpodellida</taxon>
        <taxon>Vitrellaceae</taxon>
        <taxon>Vitrella</taxon>
    </lineage>
</organism>
<name>A0A0G4EE74_VITBC</name>
<dbReference type="Proteomes" id="UP000041254">
    <property type="component" value="Unassembled WGS sequence"/>
</dbReference>
<dbReference type="EMBL" id="CDMY01000204">
    <property type="protein sequence ID" value="CEL94041.1"/>
    <property type="molecule type" value="Genomic_DNA"/>
</dbReference>
<evidence type="ECO:0000259" key="1">
    <source>
        <dbReference type="PROSITE" id="PS50013"/>
    </source>
</evidence>
<dbReference type="InterPro" id="IPR016197">
    <property type="entry name" value="Chromo-like_dom_sf"/>
</dbReference>
<dbReference type="AlphaFoldDB" id="A0A0G4EE74"/>
<dbReference type="PROSITE" id="PS50013">
    <property type="entry name" value="CHROMO_2"/>
    <property type="match status" value="1"/>
</dbReference>
<evidence type="ECO:0000313" key="3">
    <source>
        <dbReference type="Proteomes" id="UP000041254"/>
    </source>
</evidence>
<dbReference type="InParanoid" id="A0A0G4EE74"/>
<gene>
    <name evidence="2" type="ORF">Vbra_4884</name>
</gene>
<dbReference type="Gene3D" id="2.40.50.40">
    <property type="match status" value="1"/>
</dbReference>
<sequence>MSQVESQGEGEKHEIEAILQCVKEDGVYTFAVKWFGYPEKARDTVSFQYWEPYKNVKDLKGDLGIKREAGQHTYAAATPGPHNMKYVYEKMHQYAIEDSKKEAADKEKEIKEEDKN</sequence>
<accession>A0A0G4EE74</accession>
<dbReference type="VEuPathDB" id="CryptoDB:Vbra_4884"/>
<proteinExistence type="predicted"/>
<evidence type="ECO:0000313" key="2">
    <source>
        <dbReference type="EMBL" id="CEL94041.1"/>
    </source>
</evidence>
<keyword evidence="3" id="KW-1185">Reference proteome</keyword>
<dbReference type="SUPFAM" id="SSF54160">
    <property type="entry name" value="Chromo domain-like"/>
    <property type="match status" value="1"/>
</dbReference>
<feature type="domain" description="Chromo" evidence="1">
    <location>
        <begin position="13"/>
        <end position="57"/>
    </location>
</feature>
<dbReference type="CDD" id="cd00024">
    <property type="entry name" value="CD_CSD"/>
    <property type="match status" value="1"/>
</dbReference>
<dbReference type="InterPro" id="IPR000953">
    <property type="entry name" value="Chromo/chromo_shadow_dom"/>
</dbReference>